<organism evidence="3">
    <name type="scientific">Psychrobacter sp. DAB_AL60</name>
    <dbReference type="NCBI Taxonomy" id="1028419"/>
    <lineage>
        <taxon>Bacteria</taxon>
        <taxon>Pseudomonadati</taxon>
        <taxon>Pseudomonadota</taxon>
        <taxon>Gammaproteobacteria</taxon>
        <taxon>Moraxellales</taxon>
        <taxon>Moraxellaceae</taxon>
        <taxon>Psychrobacter</taxon>
    </lineage>
</organism>
<dbReference type="RefSeq" id="WP_015060789.1">
    <property type="nucleotide sequence ID" value="NC_019278.1"/>
</dbReference>
<dbReference type="Pfam" id="PF01051">
    <property type="entry name" value="Rep3_N"/>
    <property type="match status" value="1"/>
</dbReference>
<protein>
    <submittedName>
        <fullName evidence="3">RepB</fullName>
    </submittedName>
</protein>
<dbReference type="GO" id="GO:0006270">
    <property type="term" value="P:DNA replication initiation"/>
    <property type="evidence" value="ECO:0007669"/>
    <property type="project" value="InterPro"/>
</dbReference>
<proteinExistence type="inferred from homology"/>
<evidence type="ECO:0000256" key="1">
    <source>
        <dbReference type="ARBA" id="ARBA00038283"/>
    </source>
</evidence>
<geneLocation type="plasmid" evidence="3">
    <name>pP60P2</name>
</geneLocation>
<dbReference type="InterPro" id="IPR000525">
    <property type="entry name" value="Initiator_Rep_WH1"/>
</dbReference>
<dbReference type="Gene3D" id="1.10.10.10">
    <property type="entry name" value="Winged helix-like DNA-binding domain superfamily/Winged helix DNA-binding domain"/>
    <property type="match status" value="2"/>
</dbReference>
<comment type="similarity">
    <text evidence="1">Belongs to the initiator RepB protein family.</text>
</comment>
<dbReference type="SUPFAM" id="SSF46785">
    <property type="entry name" value="Winged helix' DNA-binding domain"/>
    <property type="match status" value="2"/>
</dbReference>
<reference evidence="3" key="1">
    <citation type="journal article" date="2013" name="Extremophiles">
        <title>Plasmid diversity in arctic strains of Psychrobacter spp.</title>
        <authorList>
            <person name="Dziewit L."/>
            <person name="Cegielski A."/>
            <person name="Romaniuk K."/>
            <person name="Uhrynowski W."/>
            <person name="Szych A."/>
            <person name="Niesiobedzki P."/>
            <person name="Zmuda-Baranowska M.J."/>
            <person name="Zdanowski M.K."/>
            <person name="Bartosik D."/>
        </authorList>
    </citation>
    <scope>NUCLEOTIDE SEQUENCE</scope>
    <source>
        <strain evidence="3">DAB_AL60</strain>
        <plasmid evidence="3">pP60P2</plasmid>
    </source>
</reference>
<evidence type="ECO:0000313" key="3">
    <source>
        <dbReference type="EMBL" id="AFF18220.1"/>
    </source>
</evidence>
<gene>
    <name evidence="3" type="primary">repB</name>
</gene>
<keyword evidence="3" id="KW-0614">Plasmid</keyword>
<dbReference type="NCBIfam" id="NF038290">
    <property type="entry name" value="repM_Acin"/>
    <property type="match status" value="1"/>
</dbReference>
<dbReference type="EMBL" id="JQ245704">
    <property type="protein sequence ID" value="AFF18220.1"/>
    <property type="molecule type" value="Genomic_DNA"/>
</dbReference>
<dbReference type="AlphaFoldDB" id="H9C6L6"/>
<dbReference type="InterPro" id="IPR036390">
    <property type="entry name" value="WH_DNA-bd_sf"/>
</dbReference>
<evidence type="ECO:0000259" key="2">
    <source>
        <dbReference type="Pfam" id="PF01051"/>
    </source>
</evidence>
<dbReference type="GO" id="GO:0003887">
    <property type="term" value="F:DNA-directed DNA polymerase activity"/>
    <property type="evidence" value="ECO:0007669"/>
    <property type="project" value="InterPro"/>
</dbReference>
<dbReference type="InterPro" id="IPR036388">
    <property type="entry name" value="WH-like_DNA-bd_sf"/>
</dbReference>
<feature type="domain" description="Initiator Rep protein WH1" evidence="2">
    <location>
        <begin position="6"/>
        <end position="156"/>
    </location>
</feature>
<name>H9C6L6_9GAMM</name>
<accession>H9C6L6</accession>
<dbReference type="Pfam" id="PF21205">
    <property type="entry name" value="Rep3_C"/>
    <property type="match status" value="1"/>
</dbReference>
<sequence>MTKKQIVSKDNDLMGASYSLGVAEQRLIFLAIIEAREQNKLIDVGKPLRLYAKSYEQQFSVEKHTAYEAMKRAVNGLYEAGFSYDKIEEASGKNIHYKSRWVEKIAYADELGCVELTFASDVIPLITRLDSCYTEYELRQVSSLQSEYAIRLYELMIRWRAVGKTNKIMIDNLRSMLGVEPSKYKQMNNFKAKVLDHAIKQINDHTDITATYEQHKQGRQIAGFTFRFKIKEKDKKTLGTVIDPHNIDWINGVTDEEVKAMTPAQADKYAELLHQEPSIVGNWSDCDSYFKAKMKLKKQLQEPRYVREYMTHLLSCSDPFNPKLIGLQR</sequence>